<feature type="region of interest" description="Disordered" evidence="1">
    <location>
        <begin position="142"/>
        <end position="180"/>
    </location>
</feature>
<organism evidence="2 3">
    <name type="scientific">Rhizoclosmatium globosum</name>
    <dbReference type="NCBI Taxonomy" id="329046"/>
    <lineage>
        <taxon>Eukaryota</taxon>
        <taxon>Fungi</taxon>
        <taxon>Fungi incertae sedis</taxon>
        <taxon>Chytridiomycota</taxon>
        <taxon>Chytridiomycota incertae sedis</taxon>
        <taxon>Chytridiomycetes</taxon>
        <taxon>Chytridiales</taxon>
        <taxon>Chytriomycetaceae</taxon>
        <taxon>Rhizoclosmatium</taxon>
    </lineage>
</organism>
<sequence length="658" mass="71183">MSNNSLQQSSSIHSLLTGHPSLSRPQSGFSGHSVKINTLLKNISLETKALLKLAAGIEEMEMGNPQQKKLTAEPLIRQVDSTMDFMIMPAKVSPVIVVGKLIYGIREEMKRLLGDPSFKFGKEVDMTVLEELMIEIGYTPGADSAGGGGGGPGTPLNITPTSVSSAKSTTASSPDGKSPGVIKRVLSMMKSRPTSTVEGAGNSVTSKLFRSKSAAKGNEDTKKSNGNVSINFANASSQSICDLPEVPMLDLATVEKIRQMEIEAKGQPLGKAADTGSVSPRLRSVSLKPTGDERPSSWLPPSPTATGFFAGIRKSIIKLHNDDDVGVDRESDTMDEAELLAAQAKRPVMRSKSLVPTDKDVLLLAQAPPAMPPIQPKCKSVKSSQANLASSRYSLAPPLPSGANSLSASTQDMAAALFGDPNMSVAAMPCLDDRQKANTFAETANEKKVHLEINMTNNQMRFVDRMTKKKLFEVDLSKWESESNITVHDFRDGFKRTEIMEILRNPKNPNMFSICAHTVMLSNLLPLGTIVIDSAMKITVHVESRGAINSKPVFSITGEISNGRFMVIGRDKNSRAQKQIGTSSGWVTKRKLKLVQNEYRECNLEIDDSVFSDQVNYNASSEEVDVLMSQLKELETDTVTRLSQLLMAGIVLGLAPKE</sequence>
<accession>A0A1Y2CY36</accession>
<protein>
    <submittedName>
        <fullName evidence="2">Uncharacterized protein</fullName>
    </submittedName>
</protein>
<dbReference type="OrthoDB" id="2131092at2759"/>
<dbReference type="Proteomes" id="UP000193642">
    <property type="component" value="Unassembled WGS sequence"/>
</dbReference>
<comment type="caution">
    <text evidence="2">The sequence shown here is derived from an EMBL/GenBank/DDBJ whole genome shotgun (WGS) entry which is preliminary data.</text>
</comment>
<feature type="compositionally biased region" description="Gly residues" evidence="1">
    <location>
        <begin position="144"/>
        <end position="153"/>
    </location>
</feature>
<evidence type="ECO:0000313" key="2">
    <source>
        <dbReference type="EMBL" id="ORY51245.1"/>
    </source>
</evidence>
<keyword evidence="3" id="KW-1185">Reference proteome</keyword>
<evidence type="ECO:0000313" key="3">
    <source>
        <dbReference type="Proteomes" id="UP000193642"/>
    </source>
</evidence>
<feature type="region of interest" description="Disordered" evidence="1">
    <location>
        <begin position="265"/>
        <end position="303"/>
    </location>
</feature>
<gene>
    <name evidence="2" type="ORF">BCR33DRAFT_712351</name>
</gene>
<proteinExistence type="predicted"/>
<dbReference type="AlphaFoldDB" id="A0A1Y2CY36"/>
<dbReference type="EMBL" id="MCGO01000005">
    <property type="protein sequence ID" value="ORY51245.1"/>
    <property type="molecule type" value="Genomic_DNA"/>
</dbReference>
<name>A0A1Y2CY36_9FUNG</name>
<evidence type="ECO:0000256" key="1">
    <source>
        <dbReference type="SAM" id="MobiDB-lite"/>
    </source>
</evidence>
<feature type="compositionally biased region" description="Low complexity" evidence="1">
    <location>
        <begin position="154"/>
        <end position="174"/>
    </location>
</feature>
<reference evidence="2 3" key="1">
    <citation type="submission" date="2016-07" db="EMBL/GenBank/DDBJ databases">
        <title>Pervasive Adenine N6-methylation of Active Genes in Fungi.</title>
        <authorList>
            <consortium name="DOE Joint Genome Institute"/>
            <person name="Mondo S.J."/>
            <person name="Dannebaum R.O."/>
            <person name="Kuo R.C."/>
            <person name="Labutti K."/>
            <person name="Haridas S."/>
            <person name="Kuo A."/>
            <person name="Salamov A."/>
            <person name="Ahrendt S.R."/>
            <person name="Lipzen A."/>
            <person name="Sullivan W."/>
            <person name="Andreopoulos W.B."/>
            <person name="Clum A."/>
            <person name="Lindquist E."/>
            <person name="Daum C."/>
            <person name="Ramamoorthy G.K."/>
            <person name="Gryganskyi A."/>
            <person name="Culley D."/>
            <person name="Magnuson J.K."/>
            <person name="James T.Y."/>
            <person name="O'Malley M.A."/>
            <person name="Stajich J.E."/>
            <person name="Spatafora J.W."/>
            <person name="Visel A."/>
            <person name="Grigoriev I.V."/>
        </authorList>
    </citation>
    <scope>NUCLEOTIDE SEQUENCE [LARGE SCALE GENOMIC DNA]</scope>
    <source>
        <strain evidence="2 3">JEL800</strain>
    </source>
</reference>